<protein>
    <recommendedName>
        <fullName evidence="3">PepSY domain-containing protein</fullName>
    </recommendedName>
</protein>
<dbReference type="RefSeq" id="WP_046522424.1">
    <property type="nucleotide sequence ID" value="NZ_LAYY01000003.1"/>
</dbReference>
<organism evidence="4 5">
    <name type="scientific">Mesobacillus campisalis</name>
    <dbReference type="NCBI Taxonomy" id="1408103"/>
    <lineage>
        <taxon>Bacteria</taxon>
        <taxon>Bacillati</taxon>
        <taxon>Bacillota</taxon>
        <taxon>Bacilli</taxon>
        <taxon>Bacillales</taxon>
        <taxon>Bacillaceae</taxon>
        <taxon>Mesobacillus</taxon>
    </lineage>
</organism>
<dbReference type="Gene3D" id="3.10.450.40">
    <property type="match status" value="2"/>
</dbReference>
<accession>A0A0M2SXV2</accession>
<evidence type="ECO:0000256" key="1">
    <source>
        <dbReference type="SAM" id="MobiDB-lite"/>
    </source>
</evidence>
<gene>
    <name evidence="4" type="ORF">WQ57_03955</name>
</gene>
<feature type="domain" description="PepSY" evidence="3">
    <location>
        <begin position="135"/>
        <end position="188"/>
    </location>
</feature>
<name>A0A0M2SXV2_9BACI</name>
<sequence length="194" mass="20981">MKRKVLIVASAGLVLLGGAVGASAFNDNGKVESQGVREDRKIISMNEAEEIAIGKAGGTVESIELEKNDGKLIYEIELRSENGDDDLDVDVDAVTGEVLKVDMDDDRGNGQVNMEADAAASPSKNKDKASGPSYLSSEKAIEIATKESRGKVEDLELDDGVYEIEIKDGTHEYEYKIDAKTGKILEKEIDRDDD</sequence>
<feature type="region of interest" description="Disordered" evidence="1">
    <location>
        <begin position="103"/>
        <end position="138"/>
    </location>
</feature>
<evidence type="ECO:0000313" key="4">
    <source>
        <dbReference type="EMBL" id="KKK39389.1"/>
    </source>
</evidence>
<feature type="signal peptide" evidence="2">
    <location>
        <begin position="1"/>
        <end position="24"/>
    </location>
</feature>
<dbReference type="EMBL" id="LAYY01000003">
    <property type="protein sequence ID" value="KKK39389.1"/>
    <property type="molecule type" value="Genomic_DNA"/>
</dbReference>
<keyword evidence="5" id="KW-1185">Reference proteome</keyword>
<dbReference type="InterPro" id="IPR025711">
    <property type="entry name" value="PepSY"/>
</dbReference>
<dbReference type="Proteomes" id="UP000034166">
    <property type="component" value="Unassembled WGS sequence"/>
</dbReference>
<evidence type="ECO:0000313" key="5">
    <source>
        <dbReference type="Proteomes" id="UP000034166"/>
    </source>
</evidence>
<dbReference type="Pfam" id="PF03413">
    <property type="entry name" value="PepSY"/>
    <property type="match status" value="2"/>
</dbReference>
<dbReference type="AlphaFoldDB" id="A0A0M2SXV2"/>
<evidence type="ECO:0000256" key="2">
    <source>
        <dbReference type="SAM" id="SignalP"/>
    </source>
</evidence>
<comment type="caution">
    <text evidence="4">The sequence shown here is derived from an EMBL/GenBank/DDBJ whole genome shotgun (WGS) entry which is preliminary data.</text>
</comment>
<dbReference type="PATRIC" id="fig|1408103.3.peg.895"/>
<feature type="chain" id="PRO_5005641977" description="PepSY domain-containing protein" evidence="2">
    <location>
        <begin position="25"/>
        <end position="194"/>
    </location>
</feature>
<evidence type="ECO:0000259" key="3">
    <source>
        <dbReference type="Pfam" id="PF03413"/>
    </source>
</evidence>
<keyword evidence="2" id="KW-0732">Signal</keyword>
<feature type="domain" description="PepSY" evidence="3">
    <location>
        <begin position="43"/>
        <end position="101"/>
    </location>
</feature>
<proteinExistence type="predicted"/>
<reference evidence="4 5" key="1">
    <citation type="submission" date="2015-04" db="EMBL/GenBank/DDBJ databases">
        <title>Taxonomic description and genome sequence of Bacillus campisalis sp. nov., a novel member of the genus Bacillus isolated from solar saltern.</title>
        <authorList>
            <person name="Mathan Kumar R."/>
            <person name="Kaur G."/>
            <person name="Kumar A."/>
            <person name="Singh N.K."/>
            <person name="Kaur N."/>
            <person name="Kumar N."/>
            <person name="Mayilraj S."/>
        </authorList>
    </citation>
    <scope>NUCLEOTIDE SEQUENCE [LARGE SCALE GENOMIC DNA]</scope>
    <source>
        <strain evidence="4 5">SA2-6</strain>
    </source>
</reference>